<evidence type="ECO:0000256" key="4">
    <source>
        <dbReference type="PROSITE-ProRule" id="PRU00335"/>
    </source>
</evidence>
<feature type="DNA-binding region" description="H-T-H motif" evidence="4">
    <location>
        <begin position="28"/>
        <end position="47"/>
    </location>
</feature>
<dbReference type="Pfam" id="PF00440">
    <property type="entry name" value="TetR_N"/>
    <property type="match status" value="1"/>
</dbReference>
<accession>A0A1S2CP38</accession>
<keyword evidence="1" id="KW-0805">Transcription regulation</keyword>
<dbReference type="GO" id="GO:0003677">
    <property type="term" value="F:DNA binding"/>
    <property type="evidence" value="ECO:0007669"/>
    <property type="project" value="UniProtKB-UniRule"/>
</dbReference>
<evidence type="ECO:0000313" key="7">
    <source>
        <dbReference type="Proteomes" id="UP000179934"/>
    </source>
</evidence>
<dbReference type="Gene3D" id="1.10.357.10">
    <property type="entry name" value="Tetracycline Repressor, domain 2"/>
    <property type="match status" value="1"/>
</dbReference>
<dbReference type="PANTHER" id="PTHR47506:SF6">
    <property type="entry name" value="HTH-TYPE TRANSCRIPTIONAL REPRESSOR NEMR"/>
    <property type="match status" value="1"/>
</dbReference>
<protein>
    <submittedName>
        <fullName evidence="6">Transcriptional regulator</fullName>
    </submittedName>
</protein>
<evidence type="ECO:0000313" key="6">
    <source>
        <dbReference type="EMBL" id="OHY89788.1"/>
    </source>
</evidence>
<proteinExistence type="predicted"/>
<sequence>MSKGRLTRENILQTAFEQASQQGLESLTIGSLASACEMSKSGLFAHFQSRDNLQIAVLEYAAEVFRLRVIQPVRQQEHQSQHDKLIALLRAWQAWNHCFAGRCMFLDAWTSVQDGHEQKSQVQQAARQLVRFWLDYLARQVVQGQAAGEWRREMDPWRAVYRLYGLYLADQVFNDLELCQDPARHFWPEVDALLSSWR</sequence>
<comment type="caution">
    <text evidence="6">The sequence shown here is derived from an EMBL/GenBank/DDBJ whole genome shotgun (WGS) entry which is preliminary data.</text>
</comment>
<feature type="domain" description="HTH tetR-type" evidence="5">
    <location>
        <begin position="5"/>
        <end position="65"/>
    </location>
</feature>
<dbReference type="SUPFAM" id="SSF46689">
    <property type="entry name" value="Homeodomain-like"/>
    <property type="match status" value="1"/>
</dbReference>
<dbReference type="Proteomes" id="UP000179934">
    <property type="component" value="Unassembled WGS sequence"/>
</dbReference>
<dbReference type="AlphaFoldDB" id="A0A1S2CP38"/>
<gene>
    <name evidence="6" type="ORF">BJD16_05480</name>
</gene>
<dbReference type="InterPro" id="IPR036271">
    <property type="entry name" value="Tet_transcr_reg_TetR-rel_C_sf"/>
</dbReference>
<keyword evidence="2 4" id="KW-0238">DNA-binding</keyword>
<organism evidence="6 7">
    <name type="scientific">Aeromonas sobria</name>
    <dbReference type="NCBI Taxonomy" id="646"/>
    <lineage>
        <taxon>Bacteria</taxon>
        <taxon>Pseudomonadati</taxon>
        <taxon>Pseudomonadota</taxon>
        <taxon>Gammaproteobacteria</taxon>
        <taxon>Aeromonadales</taxon>
        <taxon>Aeromonadaceae</taxon>
        <taxon>Aeromonas</taxon>
    </lineage>
</organism>
<dbReference type="STRING" id="646.BJD16_05480"/>
<dbReference type="PANTHER" id="PTHR47506">
    <property type="entry name" value="TRANSCRIPTIONAL REGULATORY PROTEIN"/>
    <property type="match status" value="1"/>
</dbReference>
<dbReference type="InterPro" id="IPR009057">
    <property type="entry name" value="Homeodomain-like_sf"/>
</dbReference>
<name>A0A1S2CP38_AERSO</name>
<dbReference type="InterPro" id="IPR011075">
    <property type="entry name" value="TetR_C"/>
</dbReference>
<evidence type="ECO:0000256" key="3">
    <source>
        <dbReference type="ARBA" id="ARBA00023163"/>
    </source>
</evidence>
<dbReference type="SUPFAM" id="SSF48498">
    <property type="entry name" value="Tetracyclin repressor-like, C-terminal domain"/>
    <property type="match status" value="1"/>
</dbReference>
<dbReference type="Pfam" id="PF16925">
    <property type="entry name" value="TetR_C_13"/>
    <property type="match status" value="1"/>
</dbReference>
<keyword evidence="3" id="KW-0804">Transcription</keyword>
<evidence type="ECO:0000256" key="2">
    <source>
        <dbReference type="ARBA" id="ARBA00023125"/>
    </source>
</evidence>
<dbReference type="EMBL" id="MKFU01000034">
    <property type="protein sequence ID" value="OHY89788.1"/>
    <property type="molecule type" value="Genomic_DNA"/>
</dbReference>
<dbReference type="GeneID" id="58922210"/>
<dbReference type="RefSeq" id="WP_005349841.1">
    <property type="nucleotide sequence ID" value="NZ_CDBW01000017.1"/>
</dbReference>
<dbReference type="Gene3D" id="1.10.10.60">
    <property type="entry name" value="Homeodomain-like"/>
    <property type="match status" value="1"/>
</dbReference>
<dbReference type="PROSITE" id="PS50977">
    <property type="entry name" value="HTH_TETR_2"/>
    <property type="match status" value="1"/>
</dbReference>
<dbReference type="InterPro" id="IPR001647">
    <property type="entry name" value="HTH_TetR"/>
</dbReference>
<evidence type="ECO:0000259" key="5">
    <source>
        <dbReference type="PROSITE" id="PS50977"/>
    </source>
</evidence>
<dbReference type="OrthoDB" id="326421at2"/>
<reference evidence="6 7" key="1">
    <citation type="submission" date="2016-09" db="EMBL/GenBank/DDBJ databases">
        <title>Draft Genome Sequence of Aeromonas sobria Strain 08005, Isolated from Sick Rana catesbeiana.</title>
        <authorList>
            <person name="Yang Q."/>
        </authorList>
    </citation>
    <scope>NUCLEOTIDE SEQUENCE [LARGE SCALE GENOMIC DNA]</scope>
    <source>
        <strain evidence="6 7">08005</strain>
    </source>
</reference>
<evidence type="ECO:0000256" key="1">
    <source>
        <dbReference type="ARBA" id="ARBA00023015"/>
    </source>
</evidence>